<dbReference type="Gene3D" id="3.90.180.10">
    <property type="entry name" value="Medium-chain alcohol dehydrogenases, catalytic domain"/>
    <property type="match status" value="1"/>
</dbReference>
<dbReference type="Pfam" id="PF08240">
    <property type="entry name" value="ADH_N"/>
    <property type="match status" value="1"/>
</dbReference>
<keyword evidence="2" id="KW-0560">Oxidoreductase</keyword>
<dbReference type="SUPFAM" id="SSF51735">
    <property type="entry name" value="NAD(P)-binding Rossmann-fold domains"/>
    <property type="match status" value="1"/>
</dbReference>
<gene>
    <name evidence="4" type="ORF">LZA78_01980</name>
</gene>
<proteinExistence type="predicted"/>
<evidence type="ECO:0000256" key="2">
    <source>
        <dbReference type="ARBA" id="ARBA00023002"/>
    </source>
</evidence>
<dbReference type="CDD" id="cd05286">
    <property type="entry name" value="QOR2"/>
    <property type="match status" value="1"/>
</dbReference>
<dbReference type="InterPro" id="IPR020843">
    <property type="entry name" value="ER"/>
</dbReference>
<dbReference type="InterPro" id="IPR011032">
    <property type="entry name" value="GroES-like_sf"/>
</dbReference>
<dbReference type="InterPro" id="IPR013154">
    <property type="entry name" value="ADH-like_N"/>
</dbReference>
<dbReference type="Proteomes" id="UP001521181">
    <property type="component" value="Unassembled WGS sequence"/>
</dbReference>
<evidence type="ECO:0000259" key="3">
    <source>
        <dbReference type="SMART" id="SM00829"/>
    </source>
</evidence>
<dbReference type="EMBL" id="JAJUOS010000001">
    <property type="protein sequence ID" value="MCE5972261.1"/>
    <property type="molecule type" value="Genomic_DNA"/>
</dbReference>
<dbReference type="PANTHER" id="PTHR48106:SF13">
    <property type="entry name" value="QUINONE OXIDOREDUCTASE-RELATED"/>
    <property type="match status" value="1"/>
</dbReference>
<evidence type="ECO:0000313" key="4">
    <source>
        <dbReference type="EMBL" id="MCE5972261.1"/>
    </source>
</evidence>
<dbReference type="InterPro" id="IPR036291">
    <property type="entry name" value="NAD(P)-bd_dom_sf"/>
</dbReference>
<dbReference type="SMART" id="SM00829">
    <property type="entry name" value="PKS_ER"/>
    <property type="match status" value="1"/>
</dbReference>
<dbReference type="SUPFAM" id="SSF50129">
    <property type="entry name" value="GroES-like"/>
    <property type="match status" value="1"/>
</dbReference>
<evidence type="ECO:0000313" key="5">
    <source>
        <dbReference type="Proteomes" id="UP001521181"/>
    </source>
</evidence>
<accession>A0ABS8YU43</accession>
<dbReference type="Gene3D" id="3.40.50.720">
    <property type="entry name" value="NAD(P)-binding Rossmann-like Domain"/>
    <property type="match status" value="1"/>
</dbReference>
<protein>
    <submittedName>
        <fullName evidence="4">Quinone oxidoreductase</fullName>
    </submittedName>
</protein>
<dbReference type="Pfam" id="PF00107">
    <property type="entry name" value="ADH_zinc_N"/>
    <property type="match status" value="1"/>
</dbReference>
<reference evidence="4 5" key="1">
    <citation type="submission" date="2021-12" db="EMBL/GenBank/DDBJ databases">
        <title>Sinirhodobacter sp. WL0062 is a bacterium isolated from seawater.</title>
        <authorList>
            <person name="Wang L."/>
            <person name="He W."/>
            <person name="Zhang D.-F."/>
        </authorList>
    </citation>
    <scope>NUCLEOTIDE SEQUENCE [LARGE SCALE GENOMIC DNA]</scope>
    <source>
        <strain evidence="4 5">WL0062</strain>
    </source>
</reference>
<evidence type="ECO:0000256" key="1">
    <source>
        <dbReference type="ARBA" id="ARBA00022857"/>
    </source>
</evidence>
<dbReference type="InterPro" id="IPR013149">
    <property type="entry name" value="ADH-like_C"/>
</dbReference>
<keyword evidence="1" id="KW-0521">NADP</keyword>
<organism evidence="4 5">
    <name type="scientific">Rhodobacter flavimaris</name>
    <dbReference type="NCBI Taxonomy" id="2907145"/>
    <lineage>
        <taxon>Bacteria</taxon>
        <taxon>Pseudomonadati</taxon>
        <taxon>Pseudomonadota</taxon>
        <taxon>Alphaproteobacteria</taxon>
        <taxon>Rhodobacterales</taxon>
        <taxon>Rhodobacter group</taxon>
        <taxon>Rhodobacter</taxon>
    </lineage>
</organism>
<dbReference type="InterPro" id="IPR047618">
    <property type="entry name" value="QOR-like"/>
</dbReference>
<dbReference type="PANTHER" id="PTHR48106">
    <property type="entry name" value="QUINONE OXIDOREDUCTASE PIG3-RELATED"/>
    <property type="match status" value="1"/>
</dbReference>
<feature type="domain" description="Enoyl reductase (ER)" evidence="3">
    <location>
        <begin position="11"/>
        <end position="321"/>
    </location>
</feature>
<dbReference type="RefSeq" id="WP_233675268.1">
    <property type="nucleotide sequence ID" value="NZ_JAJUOS010000001.1"/>
</dbReference>
<keyword evidence="5" id="KW-1185">Reference proteome</keyword>
<name>A0ABS8YU43_9RHOB</name>
<comment type="caution">
    <text evidence="4">The sequence shown here is derived from an EMBL/GenBank/DDBJ whole genome shotgun (WGS) entry which is preliminary data.</text>
</comment>
<sequence length="323" mass="33769">MAYAIAIESPGSAEKFRRIEIDLPTPGAGEILIRHTAIGLNFIDVYFRTGSYPWPVERDLVTGAEAAGVIEAVGAGVDLAPGQRVGYVMPNGAYASHRVINASQAVVIPDNVSDEIAAASMLKGLTAHYLLNHSCPVTRGETVLFHAAAGGVGLIAGQWLNALGVRAIGTAGGPEKCALALSHGYDAVIDYRSEDFVAKVMDLTGGAGVSAVYDSVGADTVMKSLDVLQRFGSLVCFGQSSGPESDFKIGDLARGSLRLTRPTLFHHTAVPGWLQTASADLFTMIGSGEISIEIGQTYDLGDVARAHEALEARTTTGSTVLIP</sequence>